<feature type="binding site" evidence="10">
    <location>
        <position position="365"/>
    </location>
    <ligand>
        <name>thiamine diphosphate</name>
        <dbReference type="ChEBI" id="CHEBI:58937"/>
    </ligand>
</feature>
<dbReference type="NCBIfam" id="TIGR00204">
    <property type="entry name" value="dxs"/>
    <property type="match status" value="1"/>
</dbReference>
<keyword evidence="13" id="KW-1185">Reference proteome</keyword>
<keyword evidence="5 10" id="KW-0479">Metal-binding</keyword>
<feature type="binding site" evidence="10">
    <location>
        <begin position="147"/>
        <end position="148"/>
    </location>
    <ligand>
        <name>thiamine diphosphate</name>
        <dbReference type="ChEBI" id="CHEBI:58937"/>
    </ligand>
</feature>
<feature type="binding site" evidence="10">
    <location>
        <position position="74"/>
    </location>
    <ligand>
        <name>thiamine diphosphate</name>
        <dbReference type="ChEBI" id="CHEBI:58937"/>
    </ligand>
</feature>
<dbReference type="CDD" id="cd07033">
    <property type="entry name" value="TPP_PYR_DXS_TK_like"/>
    <property type="match status" value="1"/>
</dbReference>
<dbReference type="GO" id="GO:0000287">
    <property type="term" value="F:magnesium ion binding"/>
    <property type="evidence" value="ECO:0007669"/>
    <property type="project" value="UniProtKB-UniRule"/>
</dbReference>
<dbReference type="GO" id="GO:0005829">
    <property type="term" value="C:cytosol"/>
    <property type="evidence" value="ECO:0007669"/>
    <property type="project" value="TreeGrafter"/>
</dbReference>
<dbReference type="Pfam" id="PF02780">
    <property type="entry name" value="Transketolase_C"/>
    <property type="match status" value="1"/>
</dbReference>
<feature type="binding site" evidence="10">
    <location>
        <begin position="115"/>
        <end position="117"/>
    </location>
    <ligand>
        <name>thiamine diphosphate</name>
        <dbReference type="ChEBI" id="CHEBI:58937"/>
    </ligand>
</feature>
<evidence type="ECO:0000256" key="4">
    <source>
        <dbReference type="ARBA" id="ARBA00022679"/>
    </source>
</evidence>
<dbReference type="Pfam" id="PF02779">
    <property type="entry name" value="Transket_pyr"/>
    <property type="match status" value="1"/>
</dbReference>
<dbReference type="PROSITE" id="PS00802">
    <property type="entry name" value="TRANSKETOLASE_2"/>
    <property type="match status" value="1"/>
</dbReference>
<evidence type="ECO:0000256" key="5">
    <source>
        <dbReference type="ARBA" id="ARBA00022723"/>
    </source>
</evidence>
<feature type="domain" description="Transketolase-like pyrimidine-binding" evidence="11">
    <location>
        <begin position="314"/>
        <end position="477"/>
    </location>
</feature>
<dbReference type="GO" id="GO:0009228">
    <property type="term" value="P:thiamine biosynthetic process"/>
    <property type="evidence" value="ECO:0007669"/>
    <property type="project" value="UniProtKB-UniRule"/>
</dbReference>
<comment type="cofactor">
    <cofactor evidence="10">
        <name>thiamine diphosphate</name>
        <dbReference type="ChEBI" id="CHEBI:58937"/>
    </cofactor>
    <text evidence="10">Binds 1 thiamine pyrophosphate per subunit.</text>
</comment>
<dbReference type="GO" id="GO:0016114">
    <property type="term" value="P:terpenoid biosynthetic process"/>
    <property type="evidence" value="ECO:0007669"/>
    <property type="project" value="UniProtKB-UniRule"/>
</dbReference>
<evidence type="ECO:0000256" key="6">
    <source>
        <dbReference type="ARBA" id="ARBA00022842"/>
    </source>
</evidence>
<accession>A0A3R5X1L1</accession>
<dbReference type="GO" id="GO:0008661">
    <property type="term" value="F:1-deoxy-D-xylulose-5-phosphate synthase activity"/>
    <property type="evidence" value="ECO:0007669"/>
    <property type="project" value="UniProtKB-UniRule"/>
</dbReference>
<dbReference type="PANTHER" id="PTHR43322">
    <property type="entry name" value="1-D-DEOXYXYLULOSE 5-PHOSPHATE SYNTHASE-RELATED"/>
    <property type="match status" value="1"/>
</dbReference>
<dbReference type="GO" id="GO:0030976">
    <property type="term" value="F:thiamine pyrophosphate binding"/>
    <property type="evidence" value="ECO:0007669"/>
    <property type="project" value="UniProtKB-UniRule"/>
</dbReference>
<name>A0A3R5X1L1_9CLOT</name>
<dbReference type="NCBIfam" id="NF003933">
    <property type="entry name" value="PRK05444.2-2"/>
    <property type="match status" value="1"/>
</dbReference>
<dbReference type="InterPro" id="IPR005477">
    <property type="entry name" value="Dxylulose-5-P_synthase"/>
</dbReference>
<evidence type="ECO:0000256" key="2">
    <source>
        <dbReference type="ARBA" id="ARBA00011081"/>
    </source>
</evidence>
<dbReference type="SUPFAM" id="SSF52518">
    <property type="entry name" value="Thiamin diphosphate-binding fold (THDP-binding)"/>
    <property type="match status" value="2"/>
</dbReference>
<dbReference type="OrthoDB" id="9803371at2"/>
<protein>
    <recommendedName>
        <fullName evidence="10">1-deoxy-D-xylulose-5-phosphate synthase</fullName>
        <ecNumber evidence="10">2.2.1.7</ecNumber>
    </recommendedName>
    <alternativeName>
        <fullName evidence="10">1-deoxyxylulose-5-phosphate synthase</fullName>
        <shortName evidence="10">DXP synthase</shortName>
        <shortName evidence="10">DXPS</shortName>
    </alternativeName>
</protein>
<evidence type="ECO:0000256" key="7">
    <source>
        <dbReference type="ARBA" id="ARBA00022977"/>
    </source>
</evidence>
<comment type="catalytic activity">
    <reaction evidence="10">
        <text>D-glyceraldehyde 3-phosphate + pyruvate + H(+) = 1-deoxy-D-xylulose 5-phosphate + CO2</text>
        <dbReference type="Rhea" id="RHEA:12605"/>
        <dbReference type="ChEBI" id="CHEBI:15361"/>
        <dbReference type="ChEBI" id="CHEBI:15378"/>
        <dbReference type="ChEBI" id="CHEBI:16526"/>
        <dbReference type="ChEBI" id="CHEBI:57792"/>
        <dbReference type="ChEBI" id="CHEBI:59776"/>
        <dbReference type="EC" id="2.2.1.7"/>
    </reaction>
</comment>
<keyword evidence="4 10" id="KW-0808">Transferase</keyword>
<feature type="binding site" evidence="10">
    <location>
        <position position="175"/>
    </location>
    <ligand>
        <name>thiamine diphosphate</name>
        <dbReference type="ChEBI" id="CHEBI:58937"/>
    </ligand>
</feature>
<dbReference type="Proteomes" id="UP000286268">
    <property type="component" value="Chromosome"/>
</dbReference>
<dbReference type="Pfam" id="PF13292">
    <property type="entry name" value="DXP_synthase_N"/>
    <property type="match status" value="1"/>
</dbReference>
<dbReference type="AlphaFoldDB" id="A0A3R5X1L1"/>
<dbReference type="SMART" id="SM00861">
    <property type="entry name" value="Transket_pyr"/>
    <property type="match status" value="1"/>
</dbReference>
<dbReference type="HAMAP" id="MF_00315">
    <property type="entry name" value="DXP_synth"/>
    <property type="match status" value="1"/>
</dbReference>
<organism evidence="12 13">
    <name type="scientific">Clostridium manihotivorum</name>
    <dbReference type="NCBI Taxonomy" id="2320868"/>
    <lineage>
        <taxon>Bacteria</taxon>
        <taxon>Bacillati</taxon>
        <taxon>Bacillota</taxon>
        <taxon>Clostridia</taxon>
        <taxon>Eubacteriales</taxon>
        <taxon>Clostridiaceae</taxon>
        <taxon>Clostridium</taxon>
    </lineage>
</organism>
<dbReference type="EC" id="2.2.1.7" evidence="10"/>
<dbReference type="EMBL" id="CP025746">
    <property type="protein sequence ID" value="QAA32072.1"/>
    <property type="molecule type" value="Genomic_DNA"/>
</dbReference>
<comment type="cofactor">
    <cofactor evidence="10">
        <name>Mg(2+)</name>
        <dbReference type="ChEBI" id="CHEBI:18420"/>
    </cofactor>
    <text evidence="10">Binds 1 Mg(2+) ion per subunit.</text>
</comment>
<dbReference type="InterPro" id="IPR049557">
    <property type="entry name" value="Transketolase_CS"/>
</dbReference>
<dbReference type="SUPFAM" id="SSF52922">
    <property type="entry name" value="TK C-terminal domain-like"/>
    <property type="match status" value="1"/>
</dbReference>
<dbReference type="InterPro" id="IPR029061">
    <property type="entry name" value="THDP-binding"/>
</dbReference>
<proteinExistence type="inferred from homology"/>
<keyword evidence="7 10" id="KW-0784">Thiamine biosynthesis</keyword>
<dbReference type="InterPro" id="IPR005475">
    <property type="entry name" value="Transketolase-like_Pyr-bd"/>
</dbReference>
<dbReference type="GO" id="GO:0019288">
    <property type="term" value="P:isopentenyl diphosphate biosynthetic process, methylerythritol 4-phosphate pathway"/>
    <property type="evidence" value="ECO:0007669"/>
    <property type="project" value="TreeGrafter"/>
</dbReference>
<dbReference type="InterPro" id="IPR009014">
    <property type="entry name" value="Transketo_C/PFOR_II"/>
</dbReference>
<keyword evidence="8 10" id="KW-0786">Thiamine pyrophosphate</keyword>
<dbReference type="UniPathway" id="UPA00064">
    <property type="reaction ID" value="UER00091"/>
</dbReference>
<gene>
    <name evidence="10 12" type="primary">dxs</name>
    <name evidence="12" type="ORF">C1I91_10615</name>
</gene>
<evidence type="ECO:0000313" key="13">
    <source>
        <dbReference type="Proteomes" id="UP000286268"/>
    </source>
</evidence>
<dbReference type="PANTHER" id="PTHR43322:SF5">
    <property type="entry name" value="1-DEOXY-D-XYLULOSE-5-PHOSPHATE SYNTHASE, CHLOROPLASTIC"/>
    <property type="match status" value="1"/>
</dbReference>
<dbReference type="Gene3D" id="3.40.50.970">
    <property type="match status" value="2"/>
</dbReference>
<dbReference type="RefSeq" id="WP_128212862.1">
    <property type="nucleotide sequence ID" value="NZ_CP025746.1"/>
</dbReference>
<dbReference type="KEGG" id="cmah:C1I91_10615"/>
<feature type="binding site" evidence="10">
    <location>
        <position position="175"/>
    </location>
    <ligand>
        <name>Mg(2+)</name>
        <dbReference type="ChEBI" id="CHEBI:18420"/>
    </ligand>
</feature>
<feature type="binding site" evidence="10">
    <location>
        <position position="146"/>
    </location>
    <ligand>
        <name>Mg(2+)</name>
        <dbReference type="ChEBI" id="CHEBI:18420"/>
    </ligand>
</feature>
<dbReference type="InterPro" id="IPR020826">
    <property type="entry name" value="Transketolase_BS"/>
</dbReference>
<dbReference type="PROSITE" id="PS00801">
    <property type="entry name" value="TRANSKETOLASE_1"/>
    <property type="match status" value="1"/>
</dbReference>
<evidence type="ECO:0000259" key="11">
    <source>
        <dbReference type="SMART" id="SM00861"/>
    </source>
</evidence>
<dbReference type="FunFam" id="3.40.50.970:FF:000005">
    <property type="entry name" value="1-deoxy-D-xylulose-5-phosphate synthase"/>
    <property type="match status" value="1"/>
</dbReference>
<evidence type="ECO:0000256" key="8">
    <source>
        <dbReference type="ARBA" id="ARBA00023052"/>
    </source>
</evidence>
<evidence type="ECO:0000256" key="10">
    <source>
        <dbReference type="HAMAP-Rule" id="MF_00315"/>
    </source>
</evidence>
<comment type="pathway">
    <text evidence="1 10">Metabolic intermediate biosynthesis; 1-deoxy-D-xylulose 5-phosphate biosynthesis; 1-deoxy-D-xylulose 5-phosphate from D-glyceraldehyde 3-phosphate and pyruvate: step 1/1.</text>
</comment>
<evidence type="ECO:0000256" key="1">
    <source>
        <dbReference type="ARBA" id="ARBA00004980"/>
    </source>
</evidence>
<comment type="function">
    <text evidence="10">Catalyzes the acyloin condensation reaction between C atoms 2 and 3 of pyruvate and glyceraldehyde 3-phosphate to yield 1-deoxy-D-xylulose-5-phosphate (DXP).</text>
</comment>
<evidence type="ECO:0000313" key="12">
    <source>
        <dbReference type="EMBL" id="QAA32072.1"/>
    </source>
</evidence>
<feature type="binding site" evidence="10">
    <location>
        <position position="285"/>
    </location>
    <ligand>
        <name>thiamine diphosphate</name>
        <dbReference type="ChEBI" id="CHEBI:58937"/>
    </ligand>
</feature>
<comment type="subunit">
    <text evidence="3 10">Homodimer.</text>
</comment>
<reference evidence="12 13" key="1">
    <citation type="submission" date="2018-01" db="EMBL/GenBank/DDBJ databases">
        <title>Genome Sequencing and Assembly of Anaerobacter polyendosporus strain CT4.</title>
        <authorList>
            <person name="Tachaapaikoon C."/>
            <person name="Sutheeworapong S."/>
            <person name="Jenjaroenpun P."/>
            <person name="Wongsurawat T."/>
            <person name="Nookeaw I."/>
            <person name="Cheawchanlertfa P."/>
            <person name="Kosugi A."/>
            <person name="Cheevadhanarak S."/>
            <person name="Ratanakhanokchai K."/>
        </authorList>
    </citation>
    <scope>NUCLEOTIDE SEQUENCE [LARGE SCALE GENOMIC DNA]</scope>
    <source>
        <strain evidence="12 13">CT4</strain>
    </source>
</reference>
<dbReference type="InterPro" id="IPR033248">
    <property type="entry name" value="Transketolase_C"/>
</dbReference>
<dbReference type="Gene3D" id="3.40.50.920">
    <property type="match status" value="1"/>
</dbReference>
<dbReference type="CDD" id="cd02007">
    <property type="entry name" value="TPP_DXS"/>
    <property type="match status" value="1"/>
</dbReference>
<keyword evidence="9 10" id="KW-0414">Isoprene biosynthesis</keyword>
<keyword evidence="6 10" id="KW-0460">Magnesium</keyword>
<evidence type="ECO:0000256" key="3">
    <source>
        <dbReference type="ARBA" id="ARBA00011738"/>
    </source>
</evidence>
<evidence type="ECO:0000256" key="9">
    <source>
        <dbReference type="ARBA" id="ARBA00023229"/>
    </source>
</evidence>
<sequence length="620" mass="68531">MYKYLDKINCPNDVKKLNGTELNELSNEIREFLIDKVSKTGGHLASNLGVVEITLSLFRVFNLEKDKIVWDVGHQSYIHKILTGRKDKFDNLRKYGGISGFPKRCESKYDAFDTGHSSTSISAALGIARAKDILKKDGHVIAVIGDGALTGGMAFEALNDVGYSKTNLIVILNDNQMSISDNVGGLSTYLSKVRLDPNYNKLKNEINNTLNHTAMGKNIASSISKIKDSIKQLVVPSMLFEDMGLKYLGPIDGHNIDEISDMLYKAKKQDGPVIIHTITQKGKGYNFAEENPNKFHSIAPFDCCSGVLNPSNTRTYSNAFGESLIDIAKEMKEVVAVTAAMPDGTGLKKFAKEFPDRFFDVGIAEQHATTLAAGMAKEGLKPVFAVYSTFLQRAYDQVLHDVCVQNLPVVFAIDRAGIVGEDGETHQGVFDISYLSHIPNLTIIAPKMLEEVKPILTWALKQNEPIAIRYPRGGDQKDIELKPIDNIEKGKWDQLRDGQEVVVIATGKMVQHAEAAIKLVDEKYSIGLINATFIKPIDKSILDKVASYYKHVITIEDNVLSGGLGREILSYLNNTGFSGKIINMGYEDGFITHGDLATLYKLNRLDTDSIREKIVELVES</sequence>
<comment type="similarity">
    <text evidence="2 10">Belongs to the transketolase family. DXPS subfamily.</text>
</comment>